<dbReference type="CDD" id="cd22997">
    <property type="entry name" value="GT_LH"/>
    <property type="match status" value="1"/>
</dbReference>
<proteinExistence type="predicted"/>
<dbReference type="InterPro" id="IPR000757">
    <property type="entry name" value="Beta-glucanase-like"/>
</dbReference>
<dbReference type="InterPro" id="IPR013320">
    <property type="entry name" value="ConA-like_dom_sf"/>
</dbReference>
<dbReference type="Gene3D" id="3.90.550.10">
    <property type="entry name" value="Spore Coat Polysaccharide Biosynthesis Protein SpsA, Chain A"/>
    <property type="match status" value="1"/>
</dbReference>
<dbReference type="Pfam" id="PF08544">
    <property type="entry name" value="GHMP_kinases_C"/>
    <property type="match status" value="1"/>
</dbReference>
<accession>A0ABP0QI30</accession>
<dbReference type="SUPFAM" id="SSF49899">
    <property type="entry name" value="Concanavalin A-like lectins/glucanases"/>
    <property type="match status" value="1"/>
</dbReference>
<dbReference type="SUPFAM" id="SSF53448">
    <property type="entry name" value="Nucleotide-diphospho-sugar transferases"/>
    <property type="match status" value="1"/>
</dbReference>
<dbReference type="SUPFAM" id="SSF55060">
    <property type="entry name" value="GHMP Kinase, C-terminal domain"/>
    <property type="match status" value="1"/>
</dbReference>
<dbReference type="PANTHER" id="PTHR38710">
    <property type="entry name" value="WITH PUTATIVE URIDYL PYROPHOSPHORYLASE-RELATED"/>
    <property type="match status" value="1"/>
</dbReference>
<evidence type="ECO:0000313" key="5">
    <source>
        <dbReference type="EMBL" id="CAK9087930.1"/>
    </source>
</evidence>
<keyword evidence="3" id="KW-1133">Transmembrane helix</keyword>
<dbReference type="Pfam" id="PF00483">
    <property type="entry name" value="NTP_transferase"/>
    <property type="match status" value="1"/>
</dbReference>
<dbReference type="Proteomes" id="UP001642484">
    <property type="component" value="Unassembled WGS sequence"/>
</dbReference>
<evidence type="ECO:0000259" key="4">
    <source>
        <dbReference type="PROSITE" id="PS51762"/>
    </source>
</evidence>
<keyword evidence="6" id="KW-1185">Reference proteome</keyword>
<evidence type="ECO:0000256" key="3">
    <source>
        <dbReference type="SAM" id="Phobius"/>
    </source>
</evidence>
<dbReference type="EMBL" id="CAXAMN010024583">
    <property type="protein sequence ID" value="CAK9087930.1"/>
    <property type="molecule type" value="Genomic_DNA"/>
</dbReference>
<dbReference type="InterPro" id="IPR006204">
    <property type="entry name" value="GHMP_kinase_N_dom"/>
</dbReference>
<feature type="domain" description="GH16" evidence="4">
    <location>
        <begin position="972"/>
        <end position="1265"/>
    </location>
</feature>
<dbReference type="Pfam" id="PF00288">
    <property type="entry name" value="GHMP_kinases_N"/>
    <property type="match status" value="1"/>
</dbReference>
<gene>
    <name evidence="5" type="ORF">CCMP2556_LOCUS42457</name>
</gene>
<evidence type="ECO:0000313" key="6">
    <source>
        <dbReference type="Proteomes" id="UP001642484"/>
    </source>
</evidence>
<dbReference type="InterPro" id="IPR020568">
    <property type="entry name" value="Ribosomal_Su5_D2-typ_SF"/>
</dbReference>
<dbReference type="InterPro" id="IPR036554">
    <property type="entry name" value="GHMP_kinase_C_sf"/>
</dbReference>
<evidence type="ECO:0000256" key="2">
    <source>
        <dbReference type="ARBA" id="ARBA00022840"/>
    </source>
</evidence>
<keyword evidence="3" id="KW-0472">Membrane</keyword>
<feature type="transmembrane region" description="Helical" evidence="3">
    <location>
        <begin position="250"/>
        <end position="271"/>
    </location>
</feature>
<dbReference type="SUPFAM" id="SSF54211">
    <property type="entry name" value="Ribosomal protein S5 domain 2-like"/>
    <property type="match status" value="1"/>
</dbReference>
<dbReference type="InterPro" id="IPR053034">
    <property type="entry name" value="Glucuronokinase-like"/>
</dbReference>
<organism evidence="5 6">
    <name type="scientific">Durusdinium trenchii</name>
    <dbReference type="NCBI Taxonomy" id="1381693"/>
    <lineage>
        <taxon>Eukaryota</taxon>
        <taxon>Sar</taxon>
        <taxon>Alveolata</taxon>
        <taxon>Dinophyceae</taxon>
        <taxon>Suessiales</taxon>
        <taxon>Symbiodiniaceae</taxon>
        <taxon>Durusdinium</taxon>
    </lineage>
</organism>
<dbReference type="InterPro" id="IPR013750">
    <property type="entry name" value="GHMP_kinase_C_dom"/>
</dbReference>
<comment type="caution">
    <text evidence="5">The sequence shown here is derived from an EMBL/GenBank/DDBJ whole genome shotgun (WGS) entry which is preliminary data.</text>
</comment>
<keyword evidence="1" id="KW-0547">Nucleotide-binding</keyword>
<sequence>MAKDAYDTMVLEGETQLLERLEALELYTGRPVFFGAETDCDKFCEEQQRLAKRHNITTPWIYLNSGLHVGRVWALRSFFDEPVNRSAFFAEQEWCANVTLARPDLVALDYNHELLMNVLGIDGLLDGPWSEEFGQPPGSIGVEHEVSTPVIRNRLTGSRPMILHFPGRAKLSRYRPCPQEPGSHCQLSLPFEVMRLLMPEAYSGWRLKALQDVLDDLSHPWLLRHPMSPYNLHFQKLQEIVDKLKRRDHLITLILAGDLILLAAAVLFLALSRGFGSPFGRAKKESALPRLGTKEMGDGAAVNRMYEGAICIVLAAGFSKVEKELEEANEDDLAGLPKALLPVGGKPMLDHWWEYLFQNRLISDIFLVSNALKYKHFERWATAKGIAVSRVVNSGATAVEKGRGVLRDVELGLRRAQQVLGPIDSRDMVVFAGDTLFFKDFDLQRILDFHFYKGGSLMLYYGCREVDHPSERGMCEVDETSKVISFVEKPAANQRGFDFAFVSPLFYILEPKAWKKIPDYNSTLSRSISSSSGISFSFGRFVQHAIEDLKLPFWGMRMPGAFHLIGASTGLEEYRQLDRTFSSVSSQDGFGRRLRTKTYARVGLMGNPSDGFHGKTLSVTIRNFWASAEIWESQQLRLLPHPLFDPSSFSGLADLHFIGRREGYYGGTRLLMATCKRFQELCTSRGIALPSKNFTLRYDTNIPRQVGLAGSSAIVNSVFQALMKFFNLSEEHIPLERQPSFILSVESELGIQAGLQDRVVQVYQGLVFMDFDAEHMKENGYGRYERLSRSSFEWLSSLPFFIAFEADPSDSGKIHSNVRTRWDAGEAEVISAMRHFAELAVKAKAAIENRDQKALAELMDQNFNLRRKLYGDACLGSKNLEMIEICRRCNCAVKFPGSGGAVLGLCRSEDGSDPWHPIQEALEAENFVFCPLDLVMFLVAALDLERELSKDDECHESTCGLEALQRRGLRRDRVAGEPERAGEAADDLQAELGCYDGSASQYFLNWEASGKDFFKDWTFVTEDPTNGEVNYLSRAEAEAQSLAVADQDHALLRVGELHNGKRNAVRIQTNKAWDPTKSFLVAMKYRHVPYGAGVWPAFWTMSSDNVWPKGGELDIAEFANDQPNLITLHVRGECAMDAERLKMCTPADYTWYDTVFTTCDTDYGQQRQGCKPPQKRYIGEIFNVYPGTFVAEWNNNTIKVWHFPQGTEPADLHGTPRPGDWDPEKLLTWFPFEPHSCTKAFAPQELVINTELCGDWAGSNWELTPLSYATGYRSMYGNCRGGFDCCQKWIQDPKATPFLRDYAVWDIDYIKVFTLDGKDTAPASGTFRRGGQALH</sequence>
<name>A0ABP0QI30_9DINO</name>
<dbReference type="Gene3D" id="3.30.230.120">
    <property type="match status" value="1"/>
</dbReference>
<keyword evidence="2" id="KW-0067">ATP-binding</keyword>
<reference evidence="5 6" key="1">
    <citation type="submission" date="2024-02" db="EMBL/GenBank/DDBJ databases">
        <authorList>
            <person name="Chen Y."/>
            <person name="Shah S."/>
            <person name="Dougan E. K."/>
            <person name="Thang M."/>
            <person name="Chan C."/>
        </authorList>
    </citation>
    <scope>NUCLEOTIDE SEQUENCE [LARGE SCALE GENOMIC DNA]</scope>
</reference>
<keyword evidence="3" id="KW-0812">Transmembrane</keyword>
<dbReference type="PANTHER" id="PTHR38710:SF1">
    <property type="entry name" value="WITH PUTATIVE URIDYL PYROPHOSPHORYLASE-RELATED"/>
    <property type="match status" value="1"/>
</dbReference>
<dbReference type="InterPro" id="IPR029044">
    <property type="entry name" value="Nucleotide-diphossugar_trans"/>
</dbReference>
<evidence type="ECO:0000256" key="1">
    <source>
        <dbReference type="ARBA" id="ARBA00022741"/>
    </source>
</evidence>
<dbReference type="InterPro" id="IPR005835">
    <property type="entry name" value="NTP_transferase_dom"/>
</dbReference>
<dbReference type="Pfam" id="PF26113">
    <property type="entry name" value="GH16_XgeA"/>
    <property type="match status" value="1"/>
</dbReference>
<dbReference type="PROSITE" id="PS51762">
    <property type="entry name" value="GH16_2"/>
    <property type="match status" value="1"/>
</dbReference>
<dbReference type="Gene3D" id="2.60.120.200">
    <property type="match status" value="1"/>
</dbReference>
<protein>
    <recommendedName>
        <fullName evidence="4">GH16 domain-containing protein</fullName>
    </recommendedName>
</protein>